<keyword evidence="3" id="KW-1185">Reference proteome</keyword>
<gene>
    <name evidence="2" type="ORF">SAMN05421553_3076</name>
</gene>
<dbReference type="RefSeq" id="WP_090383363.1">
    <property type="nucleotide sequence ID" value="NZ_CP156749.1"/>
</dbReference>
<evidence type="ECO:0000313" key="2">
    <source>
        <dbReference type="EMBL" id="SED66680.1"/>
    </source>
</evidence>
<sequence length="196" mass="22361">MLNHIQVDDLKRKSDGGKSLSDSEQDGITRYFIEHFYYTPVTYELIVKDDESKHQEQIRMFEQVIAGELGTTTRENELRSKVRLLVELYKSAGIFSGSEFDTSATISKESLKPFVAVCKKQKVKIERVLGVTLRNDYTGKPMQQLSQFLGMSGIKTLKQKSAKKNSQKVYQYKIDAVALGEIQEIVKRRKSKSSLP</sequence>
<feature type="region of interest" description="Disordered" evidence="1">
    <location>
        <begin position="1"/>
        <end position="23"/>
    </location>
</feature>
<accession>A0A1H5CK16</accession>
<reference evidence="3" key="1">
    <citation type="submission" date="2016-10" db="EMBL/GenBank/DDBJ databases">
        <authorList>
            <person name="Varghese N."/>
            <person name="Submissions S."/>
        </authorList>
    </citation>
    <scope>NUCLEOTIDE SEQUENCE [LARGE SCALE GENOMIC DNA]</scope>
    <source>
        <strain evidence="3">DSM 12111</strain>
    </source>
</reference>
<feature type="compositionally biased region" description="Basic and acidic residues" evidence="1">
    <location>
        <begin position="1"/>
        <end position="16"/>
    </location>
</feature>
<dbReference type="STRING" id="53406.SAMN05421553_3076"/>
<evidence type="ECO:0000256" key="1">
    <source>
        <dbReference type="SAM" id="MobiDB-lite"/>
    </source>
</evidence>
<dbReference type="EMBL" id="FNSC01000001">
    <property type="protein sequence ID" value="SED66680.1"/>
    <property type="molecule type" value="Genomic_DNA"/>
</dbReference>
<dbReference type="AlphaFoldDB" id="A0A1H5CK16"/>
<evidence type="ECO:0000313" key="3">
    <source>
        <dbReference type="Proteomes" id="UP000242849"/>
    </source>
</evidence>
<proteinExistence type="predicted"/>
<protein>
    <submittedName>
        <fullName evidence="2">Uncharacterized protein</fullName>
    </submittedName>
</protein>
<dbReference type="Proteomes" id="UP000242849">
    <property type="component" value="Unassembled WGS sequence"/>
</dbReference>
<organism evidence="2 3">
    <name type="scientific">Pseudomonas anguilliseptica</name>
    <dbReference type="NCBI Taxonomy" id="53406"/>
    <lineage>
        <taxon>Bacteria</taxon>
        <taxon>Pseudomonadati</taxon>
        <taxon>Pseudomonadota</taxon>
        <taxon>Gammaproteobacteria</taxon>
        <taxon>Pseudomonadales</taxon>
        <taxon>Pseudomonadaceae</taxon>
        <taxon>Pseudomonas</taxon>
    </lineage>
</organism>
<name>A0A1H5CK16_PSEAG</name>